<organism evidence="1 2">
    <name type="scientific">Methylobacterium mesophilicum SR1.6/6</name>
    <dbReference type="NCBI Taxonomy" id="908290"/>
    <lineage>
        <taxon>Bacteria</taxon>
        <taxon>Pseudomonadati</taxon>
        <taxon>Pseudomonadota</taxon>
        <taxon>Alphaproteobacteria</taxon>
        <taxon>Hyphomicrobiales</taxon>
        <taxon>Methylobacteriaceae</taxon>
        <taxon>Methylobacterium</taxon>
    </lineage>
</organism>
<dbReference type="EMBL" id="CP043538">
    <property type="protein sequence ID" value="QGY01930.1"/>
    <property type="molecule type" value="Genomic_DNA"/>
</dbReference>
<proteinExistence type="predicted"/>
<dbReference type="KEGG" id="mmes:MMSR116_08595"/>
<dbReference type="RefSeq" id="WP_010685607.1">
    <property type="nucleotide sequence ID" value="NZ_CP043538.1"/>
</dbReference>
<name>A0A6B9FH18_9HYPH</name>
<protein>
    <submittedName>
        <fullName evidence="1">Uncharacterized protein</fullName>
    </submittedName>
</protein>
<sequence length="396" mass="42689">MSFNDARSTKGEDAQAAHHPIVGWPVKLLMQLDRAGARGLIADLIHAGVLTRQAAYVAVACVDLDAPCAFLDRLKINRDDAEGIGIALRQRRARDVIAATFGVIPSDVPAGYLRALARIEESGAKAPGVDAFARADTYRILFELLRDDRHGRRANALRYSSKMRSDVVDAALALDPVLAWPEILNSTGTPQRVAAANAMLATIRACLSTSDEAELVATMRRSLGQSGGVLSSFAGKVLERADCLPTPIPAAEGIRPLRTGEAYVELGKRFRNCAATKIPEVALGLLCVVEVVHKAADGTETPTAVSCTPLVDGRWMVSEVGTYRNRRPPTVVMRDVLKRLQALGVIIPGPHLNGPYRADLGELMGVYRFRALDDALHPHGDVEDGILAGLEDWERA</sequence>
<evidence type="ECO:0000313" key="1">
    <source>
        <dbReference type="EMBL" id="QGY01930.1"/>
    </source>
</evidence>
<dbReference type="Proteomes" id="UP000012488">
    <property type="component" value="Chromosome"/>
</dbReference>
<accession>A0A6B9FH18</accession>
<dbReference type="OrthoDB" id="7977794at2"/>
<reference evidence="1 2" key="2">
    <citation type="journal article" date="2013" name="Genome Announc.">
        <title>Draft Genome Sequence of Methylobacterium mesophilicum Strain SR1.6/6, Isolated from Citrus sinensis.</title>
        <authorList>
            <person name="Marinho Almeida D."/>
            <person name="Dini-Andreote F."/>
            <person name="Camargo Neves A.A."/>
            <person name="Juca Ramos R.T."/>
            <person name="Andreote F.D."/>
            <person name="Carneiro A.R."/>
            <person name="Oliveira de Souza Lima A."/>
            <person name="Caracciolo Gomes de Sa P.H."/>
            <person name="Ribeiro Barbosa M.S."/>
            <person name="Araujo W.L."/>
            <person name="Silva A."/>
        </authorList>
    </citation>
    <scope>NUCLEOTIDE SEQUENCE [LARGE SCALE GENOMIC DNA]</scope>
    <source>
        <strain evidence="1 2">SR1.6/6</strain>
    </source>
</reference>
<evidence type="ECO:0000313" key="2">
    <source>
        <dbReference type="Proteomes" id="UP000012488"/>
    </source>
</evidence>
<dbReference type="AlphaFoldDB" id="A0A6B9FH18"/>
<gene>
    <name evidence="1" type="ORF">MMSR116_08595</name>
</gene>
<reference evidence="1 2" key="1">
    <citation type="journal article" date="2012" name="Genet. Mol. Biol.">
        <title>Analysis of 16S rRNA and mxaF genes revealing insights into Methylobacterium niche-specific plant association.</title>
        <authorList>
            <person name="Dourado M.N."/>
            <person name="Andreote F.D."/>
            <person name="Dini-Andreote F."/>
            <person name="Conti R."/>
            <person name="Araujo J.M."/>
            <person name="Araujo W.L."/>
        </authorList>
    </citation>
    <scope>NUCLEOTIDE SEQUENCE [LARGE SCALE GENOMIC DNA]</scope>
    <source>
        <strain evidence="1 2">SR1.6/6</strain>
    </source>
</reference>